<dbReference type="OrthoDB" id="3559864at2759"/>
<gene>
    <name evidence="1" type="ORF">OCU04_000033</name>
</gene>
<dbReference type="Proteomes" id="UP001152300">
    <property type="component" value="Unassembled WGS sequence"/>
</dbReference>
<keyword evidence="2" id="KW-1185">Reference proteome</keyword>
<sequence>MPFNPSFFGNNNLPYISPYSSSSSDESARLFDEAVAKVEETHQYKPTLYEASAPRRITVPAISVTAATPVAPLQTIMAISLVPVYDFYYPAQTLGNLPPAHLLDPRLFAGPKPATTYSGIILPQLRELIANIKCTTDTHLMMQLPRLVELVTLLSQFPNFGLGTNNLAAFRKYVESFFATAHTKDEDLAHIILAVKPEKDLKMVFRILDDLYTYNFPRRAACLIYPDDFVHKPGGEIVSEKLACLFPDQYEADIEPSEPLLLYKEG</sequence>
<evidence type="ECO:0000313" key="2">
    <source>
        <dbReference type="Proteomes" id="UP001152300"/>
    </source>
</evidence>
<organism evidence="1 2">
    <name type="scientific">Sclerotinia nivalis</name>
    <dbReference type="NCBI Taxonomy" id="352851"/>
    <lineage>
        <taxon>Eukaryota</taxon>
        <taxon>Fungi</taxon>
        <taxon>Dikarya</taxon>
        <taxon>Ascomycota</taxon>
        <taxon>Pezizomycotina</taxon>
        <taxon>Leotiomycetes</taxon>
        <taxon>Helotiales</taxon>
        <taxon>Sclerotiniaceae</taxon>
        <taxon>Sclerotinia</taxon>
    </lineage>
</organism>
<reference evidence="1" key="1">
    <citation type="submission" date="2022-11" db="EMBL/GenBank/DDBJ databases">
        <title>Genome Resource of Sclerotinia nivalis Strain SnTB1, a Plant Pathogen Isolated from American Ginseng.</title>
        <authorList>
            <person name="Fan S."/>
        </authorList>
    </citation>
    <scope>NUCLEOTIDE SEQUENCE</scope>
    <source>
        <strain evidence="1">SnTB1</strain>
    </source>
</reference>
<comment type="caution">
    <text evidence="1">The sequence shown here is derived from an EMBL/GenBank/DDBJ whole genome shotgun (WGS) entry which is preliminary data.</text>
</comment>
<evidence type="ECO:0000313" key="1">
    <source>
        <dbReference type="EMBL" id="KAJ8069595.1"/>
    </source>
</evidence>
<accession>A0A9X0AVR6</accession>
<dbReference type="EMBL" id="JAPEIS010000001">
    <property type="protein sequence ID" value="KAJ8069595.1"/>
    <property type="molecule type" value="Genomic_DNA"/>
</dbReference>
<proteinExistence type="predicted"/>
<protein>
    <submittedName>
        <fullName evidence="1">Uncharacterized protein</fullName>
    </submittedName>
</protein>
<name>A0A9X0AVR6_9HELO</name>
<dbReference type="AlphaFoldDB" id="A0A9X0AVR6"/>